<protein>
    <submittedName>
        <fullName evidence="1">Uncharacterized protein</fullName>
    </submittedName>
</protein>
<dbReference type="EMBL" id="ANJA01000694">
    <property type="protein sequence ID" value="ETO82458.1"/>
    <property type="molecule type" value="Genomic_DNA"/>
</dbReference>
<proteinExistence type="predicted"/>
<name>A0A081AU97_PHYNI</name>
<dbReference type="AlphaFoldDB" id="A0A081AU97"/>
<dbReference type="Proteomes" id="UP000028582">
    <property type="component" value="Unassembled WGS sequence"/>
</dbReference>
<dbReference type="OrthoDB" id="10359841at2759"/>
<comment type="caution">
    <text evidence="1">The sequence shown here is derived from an EMBL/GenBank/DDBJ whole genome shotgun (WGS) entry which is preliminary data.</text>
</comment>
<evidence type="ECO:0000313" key="1">
    <source>
        <dbReference type="EMBL" id="ETO82458.1"/>
    </source>
</evidence>
<gene>
    <name evidence="1" type="ORF">F444_03398</name>
</gene>
<accession>A0A081AU97</accession>
<sequence>MLLQLEKNVSRLGEEVRHLKCIRRDVEHVRSFGRNSRTTVAKMFTLLDTNFRSPWRMQSAARYLRHAKPPENVFALQSFAGVPDFGDLYGMTALIMHLRCYWYYFKDSTIQLQRVDLKAPGVIIATARITVTISDLTLQELFPHLRMTKRNREVNDVHRPSRERLLGRRFHCQCVITFFLDKESSRVAYISTSIDLVGSLLHSLA</sequence>
<organism evidence="1 2">
    <name type="scientific">Phytophthora nicotianae P1976</name>
    <dbReference type="NCBI Taxonomy" id="1317066"/>
    <lineage>
        <taxon>Eukaryota</taxon>
        <taxon>Sar</taxon>
        <taxon>Stramenopiles</taxon>
        <taxon>Oomycota</taxon>
        <taxon>Peronosporomycetes</taxon>
        <taxon>Peronosporales</taxon>
        <taxon>Peronosporaceae</taxon>
        <taxon>Phytophthora</taxon>
    </lineage>
</organism>
<evidence type="ECO:0000313" key="2">
    <source>
        <dbReference type="Proteomes" id="UP000028582"/>
    </source>
</evidence>
<reference evidence="1 2" key="1">
    <citation type="submission" date="2013-11" db="EMBL/GenBank/DDBJ databases">
        <title>The Genome Sequence of Phytophthora parasitica P1976.</title>
        <authorList>
            <consortium name="The Broad Institute Genomics Platform"/>
            <person name="Russ C."/>
            <person name="Tyler B."/>
            <person name="Panabieres F."/>
            <person name="Shan W."/>
            <person name="Tripathy S."/>
            <person name="Grunwald N."/>
            <person name="Machado M."/>
            <person name="Johnson C.S."/>
            <person name="Walker B."/>
            <person name="Young S."/>
            <person name="Zeng Q."/>
            <person name="Gargeya S."/>
            <person name="Fitzgerald M."/>
            <person name="Haas B."/>
            <person name="Abouelleil A."/>
            <person name="Allen A.W."/>
            <person name="Alvarado L."/>
            <person name="Arachchi H.M."/>
            <person name="Berlin A.M."/>
            <person name="Chapman S.B."/>
            <person name="Gainer-Dewar J."/>
            <person name="Goldberg J."/>
            <person name="Griggs A."/>
            <person name="Gujja S."/>
            <person name="Hansen M."/>
            <person name="Howarth C."/>
            <person name="Imamovic A."/>
            <person name="Ireland A."/>
            <person name="Larimer J."/>
            <person name="McCowan C."/>
            <person name="Murphy C."/>
            <person name="Pearson M."/>
            <person name="Poon T.W."/>
            <person name="Priest M."/>
            <person name="Roberts A."/>
            <person name="Saif S."/>
            <person name="Shea T."/>
            <person name="Sisk P."/>
            <person name="Sykes S."/>
            <person name="Wortman J."/>
            <person name="Nusbaum C."/>
            <person name="Birren B."/>
        </authorList>
    </citation>
    <scope>NUCLEOTIDE SEQUENCE [LARGE SCALE GENOMIC DNA]</scope>
    <source>
        <strain evidence="1 2">P1976</strain>
    </source>
</reference>